<sequence length="67" mass="7323">MSSDSLDPIGHLLTAKQVVKILGISRATLYAGRGQRYPAPVKIGPRLTRWRASDIAALVEKGVHDDR</sequence>
<dbReference type="RefSeq" id="WP_203195634.1">
    <property type="nucleotide sequence ID" value="NZ_CP063362.1"/>
</dbReference>
<dbReference type="Proteomes" id="UP000596427">
    <property type="component" value="Chromosome"/>
</dbReference>
<dbReference type="KEGG" id="xdi:EZH22_10790"/>
<keyword evidence="2" id="KW-1185">Reference proteome</keyword>
<evidence type="ECO:0000313" key="1">
    <source>
        <dbReference type="EMBL" id="QRG08721.1"/>
    </source>
</evidence>
<dbReference type="Gene3D" id="1.10.238.160">
    <property type="match status" value="1"/>
</dbReference>
<reference evidence="1 2" key="1">
    <citation type="submission" date="2020-10" db="EMBL/GenBank/DDBJ databases">
        <title>Degradation of 1,4-Dioxane by Xanthobacter sp. YN2, via a Novel Group-2 Soluble Di-Iron Monooxygenase.</title>
        <authorList>
            <person name="Ma F."/>
            <person name="Wang Y."/>
            <person name="Yang J."/>
            <person name="Guo H."/>
            <person name="Su D."/>
            <person name="Yu L."/>
        </authorList>
    </citation>
    <scope>NUCLEOTIDE SEQUENCE [LARGE SCALE GENOMIC DNA]</scope>
    <source>
        <strain evidence="1 2">YN2</strain>
    </source>
</reference>
<dbReference type="AlphaFoldDB" id="A0A974PSN2"/>
<gene>
    <name evidence="1" type="ORF">EZH22_10790</name>
</gene>
<proteinExistence type="predicted"/>
<accession>A0A974PSN2</accession>
<name>A0A974PSN2_9HYPH</name>
<organism evidence="1 2">
    <name type="scientific">Xanthobacter dioxanivorans</name>
    <dbReference type="NCBI Taxonomy" id="2528964"/>
    <lineage>
        <taxon>Bacteria</taxon>
        <taxon>Pseudomonadati</taxon>
        <taxon>Pseudomonadota</taxon>
        <taxon>Alphaproteobacteria</taxon>
        <taxon>Hyphomicrobiales</taxon>
        <taxon>Xanthobacteraceae</taxon>
        <taxon>Xanthobacter</taxon>
    </lineage>
</organism>
<evidence type="ECO:0000313" key="2">
    <source>
        <dbReference type="Proteomes" id="UP000596427"/>
    </source>
</evidence>
<dbReference type="EMBL" id="CP063362">
    <property type="protein sequence ID" value="QRG08721.1"/>
    <property type="molecule type" value="Genomic_DNA"/>
</dbReference>
<dbReference type="Pfam" id="PF05930">
    <property type="entry name" value="Phage_AlpA"/>
    <property type="match status" value="1"/>
</dbReference>
<dbReference type="InterPro" id="IPR010260">
    <property type="entry name" value="AlpA"/>
</dbReference>
<protein>
    <submittedName>
        <fullName evidence="1">AlpA family phage regulatory protein</fullName>
    </submittedName>
</protein>